<evidence type="ECO:0000259" key="2">
    <source>
        <dbReference type="SMART" id="SM00278"/>
    </source>
</evidence>
<name>A0ABW1YHZ5_9GAMM</name>
<dbReference type="NCBIfam" id="TIGR00426">
    <property type="entry name" value="competence protein ComEA helix-hairpin-helix repeat region"/>
    <property type="match status" value="1"/>
</dbReference>
<evidence type="ECO:0000256" key="1">
    <source>
        <dbReference type="SAM" id="SignalP"/>
    </source>
</evidence>
<dbReference type="SUPFAM" id="SSF47781">
    <property type="entry name" value="RuvA domain 2-like"/>
    <property type="match status" value="1"/>
</dbReference>
<keyword evidence="3" id="KW-0238">DNA-binding</keyword>
<dbReference type="InterPro" id="IPR010994">
    <property type="entry name" value="RuvA_2-like"/>
</dbReference>
<evidence type="ECO:0000313" key="3">
    <source>
        <dbReference type="EMBL" id="MFC6632048.1"/>
    </source>
</evidence>
<sequence>MNLFRTPLSILFAALLLVCSPTLAIADEAKADTAQMASATVNLNSASSEELAEKLDGIGVARAEMIVKFRDEHGPFTSVEQLLEIKGIGTATLEKNRDRIQL</sequence>
<feature type="chain" id="PRO_5045928698" evidence="1">
    <location>
        <begin position="27"/>
        <end position="102"/>
    </location>
</feature>
<proteinExistence type="predicted"/>
<dbReference type="InterPro" id="IPR051675">
    <property type="entry name" value="Endo/Exo/Phosphatase_dom_1"/>
</dbReference>
<dbReference type="InterPro" id="IPR004509">
    <property type="entry name" value="Competence_ComEA_HhH"/>
</dbReference>
<gene>
    <name evidence="3" type="ORF">ACFQBM_02090</name>
</gene>
<evidence type="ECO:0000313" key="4">
    <source>
        <dbReference type="Proteomes" id="UP001596425"/>
    </source>
</evidence>
<dbReference type="InterPro" id="IPR003583">
    <property type="entry name" value="Hlx-hairpin-Hlx_DNA-bd_motif"/>
</dbReference>
<dbReference type="PANTHER" id="PTHR21180:SF32">
    <property type="entry name" value="ENDONUCLEASE_EXONUCLEASE_PHOSPHATASE FAMILY DOMAIN-CONTAINING PROTEIN 1"/>
    <property type="match status" value="1"/>
</dbReference>
<dbReference type="RefSeq" id="WP_193192167.1">
    <property type="nucleotide sequence ID" value="NZ_JACZFR010000026.1"/>
</dbReference>
<keyword evidence="4" id="KW-1185">Reference proteome</keyword>
<reference evidence="4" key="1">
    <citation type="journal article" date="2019" name="Int. J. Syst. Evol. Microbiol.">
        <title>The Global Catalogue of Microorganisms (GCM) 10K type strain sequencing project: providing services to taxonomists for standard genome sequencing and annotation.</title>
        <authorList>
            <consortium name="The Broad Institute Genomics Platform"/>
            <consortium name="The Broad Institute Genome Sequencing Center for Infectious Disease"/>
            <person name="Wu L."/>
            <person name="Ma J."/>
        </authorList>
    </citation>
    <scope>NUCLEOTIDE SEQUENCE [LARGE SCALE GENOMIC DNA]</scope>
    <source>
        <strain evidence="4">CGMCC 1.13718</strain>
    </source>
</reference>
<dbReference type="SMART" id="SM00278">
    <property type="entry name" value="HhH1"/>
    <property type="match status" value="2"/>
</dbReference>
<feature type="signal peptide" evidence="1">
    <location>
        <begin position="1"/>
        <end position="26"/>
    </location>
</feature>
<dbReference type="PANTHER" id="PTHR21180">
    <property type="entry name" value="ENDONUCLEASE/EXONUCLEASE/PHOSPHATASE FAMILY DOMAIN-CONTAINING PROTEIN 1"/>
    <property type="match status" value="1"/>
</dbReference>
<comment type="caution">
    <text evidence="3">The sequence shown here is derived from an EMBL/GenBank/DDBJ whole genome shotgun (WGS) entry which is preliminary data.</text>
</comment>
<accession>A0ABW1YHZ5</accession>
<dbReference type="Proteomes" id="UP001596425">
    <property type="component" value="Unassembled WGS sequence"/>
</dbReference>
<dbReference type="Gene3D" id="1.10.150.280">
    <property type="entry name" value="AF1531-like domain"/>
    <property type="match status" value="1"/>
</dbReference>
<dbReference type="GO" id="GO:0003677">
    <property type="term" value="F:DNA binding"/>
    <property type="evidence" value="ECO:0007669"/>
    <property type="project" value="UniProtKB-KW"/>
</dbReference>
<keyword evidence="1" id="KW-0732">Signal</keyword>
<feature type="domain" description="Helix-hairpin-helix DNA-binding motif class 1" evidence="2">
    <location>
        <begin position="50"/>
        <end position="69"/>
    </location>
</feature>
<organism evidence="3 4">
    <name type="scientific">Microbulbifer taiwanensis</name>
    <dbReference type="NCBI Taxonomy" id="986746"/>
    <lineage>
        <taxon>Bacteria</taxon>
        <taxon>Pseudomonadati</taxon>
        <taxon>Pseudomonadota</taxon>
        <taxon>Gammaproteobacteria</taxon>
        <taxon>Cellvibrionales</taxon>
        <taxon>Microbulbiferaceae</taxon>
        <taxon>Microbulbifer</taxon>
    </lineage>
</organism>
<protein>
    <submittedName>
        <fullName evidence="3">ComEA family DNA-binding protein</fullName>
    </submittedName>
</protein>
<dbReference type="EMBL" id="JBHSVR010000001">
    <property type="protein sequence ID" value="MFC6632048.1"/>
    <property type="molecule type" value="Genomic_DNA"/>
</dbReference>
<feature type="domain" description="Helix-hairpin-helix DNA-binding motif class 1" evidence="2">
    <location>
        <begin position="80"/>
        <end position="99"/>
    </location>
</feature>
<dbReference type="Pfam" id="PF12836">
    <property type="entry name" value="HHH_3"/>
    <property type="match status" value="1"/>
</dbReference>